<dbReference type="RefSeq" id="WP_167015313.1">
    <property type="nucleotide sequence ID" value="NZ_VWXF01000005.1"/>
</dbReference>
<organism evidence="2 3">
    <name type="scientific">Candidatus Pantoea multigeneris</name>
    <dbReference type="NCBI Taxonomy" id="2608357"/>
    <lineage>
        <taxon>Bacteria</taxon>
        <taxon>Pseudomonadati</taxon>
        <taxon>Pseudomonadota</taxon>
        <taxon>Gammaproteobacteria</taxon>
        <taxon>Enterobacterales</taxon>
        <taxon>Erwiniaceae</taxon>
        <taxon>Pantoea</taxon>
    </lineage>
</organism>
<dbReference type="EMBL" id="VWXF01000005">
    <property type="protein sequence ID" value="NIF22550.1"/>
    <property type="molecule type" value="Genomic_DNA"/>
</dbReference>
<dbReference type="InterPro" id="IPR009560">
    <property type="entry name" value="DUF1176"/>
</dbReference>
<evidence type="ECO:0000256" key="1">
    <source>
        <dbReference type="SAM" id="SignalP"/>
    </source>
</evidence>
<dbReference type="Pfam" id="PF06674">
    <property type="entry name" value="DUF1176"/>
    <property type="match status" value="1"/>
</dbReference>
<evidence type="ECO:0000313" key="3">
    <source>
        <dbReference type="Proteomes" id="UP001515683"/>
    </source>
</evidence>
<sequence>MRLKRFFAVALCSAVTMVAQAAQPAKSVNFSHKDWDLVCDNTLTCRAAGYSPDETPGGTGSTVLLTRGAGPSTPVTNRVMLADTEDAENQKQTVPVLLLSGKSQGNLQPAADGGWQMSAPQYTAFLNALRHDQSIGFRNSQRTFIFSGEGATAVLLKMDDVQGRVGTPGALIKKGNLAESSVKAAIPAPQVEQAAVLDNDDRPMTKAEIARYKPVLMPLILALKQDGESVCSEEVVGSMGWWITRLDEQHTLVNTTCWQAAYNMGDVYYVVSQDAAPQLVTYSGTGYEKGVVSSSSAGRGIADCVSSADWTWDGQHFVQTKVTNTGRCAYIRLGGTWDLPTLIRKVIAHAP</sequence>
<gene>
    <name evidence="2" type="ORF">F3J40_13185</name>
</gene>
<feature type="chain" id="PRO_5045342388" evidence="1">
    <location>
        <begin position="22"/>
        <end position="351"/>
    </location>
</feature>
<comment type="caution">
    <text evidence="2">The sequence shown here is derived from an EMBL/GenBank/DDBJ whole genome shotgun (WGS) entry which is preliminary data.</text>
</comment>
<accession>A0ABX0RB18</accession>
<dbReference type="Proteomes" id="UP001515683">
    <property type="component" value="Unassembled WGS sequence"/>
</dbReference>
<keyword evidence="1" id="KW-0732">Signal</keyword>
<reference evidence="2 3" key="1">
    <citation type="journal article" date="2019" name="bioRxiv">
        <title>Bacteria contribute to plant secondary compound degradation in a generalist herbivore system.</title>
        <authorList>
            <person name="Francoeur C.B."/>
            <person name="Khadempour L."/>
            <person name="Moreira-Soto R.D."/>
            <person name="Gotting K."/>
            <person name="Book A.J."/>
            <person name="Pinto-Tomas A.A."/>
            <person name="Keefover-Ring K."/>
            <person name="Currie C.R."/>
        </authorList>
    </citation>
    <scope>NUCLEOTIDE SEQUENCE [LARGE SCALE GENOMIC DNA]</scope>
    <source>
        <strain evidence="2">Acro-835</strain>
    </source>
</reference>
<keyword evidence="3" id="KW-1185">Reference proteome</keyword>
<evidence type="ECO:0000313" key="2">
    <source>
        <dbReference type="EMBL" id="NIF22550.1"/>
    </source>
</evidence>
<feature type="signal peptide" evidence="1">
    <location>
        <begin position="1"/>
        <end position="21"/>
    </location>
</feature>
<name>A0ABX0RB18_9GAMM</name>
<proteinExistence type="predicted"/>
<protein>
    <submittedName>
        <fullName evidence="2">DUF1176 domain-containing protein</fullName>
    </submittedName>
</protein>